<dbReference type="GO" id="GO:0030424">
    <property type="term" value="C:axon"/>
    <property type="evidence" value="ECO:0007669"/>
    <property type="project" value="TreeGrafter"/>
</dbReference>
<keyword evidence="3 8" id="KW-0812">Transmembrane</keyword>
<dbReference type="GO" id="GO:0007635">
    <property type="term" value="P:chemosensory behavior"/>
    <property type="evidence" value="ECO:0007669"/>
    <property type="project" value="TreeGrafter"/>
</dbReference>
<keyword evidence="2" id="KW-1003">Cell membrane</keyword>
<evidence type="ECO:0000256" key="2">
    <source>
        <dbReference type="ARBA" id="ARBA00022475"/>
    </source>
</evidence>
<dbReference type="GO" id="GO:0008049">
    <property type="term" value="P:male courtship behavior"/>
    <property type="evidence" value="ECO:0007669"/>
    <property type="project" value="TreeGrafter"/>
</dbReference>
<dbReference type="GO" id="GO:0005886">
    <property type="term" value="C:plasma membrane"/>
    <property type="evidence" value="ECO:0007669"/>
    <property type="project" value="UniProtKB-SubCell"/>
</dbReference>
<comment type="subcellular location">
    <subcellularLocation>
        <location evidence="1">Cell membrane</location>
        <topology evidence="1">Multi-pass membrane protein</topology>
    </subcellularLocation>
</comment>
<dbReference type="GO" id="GO:0050909">
    <property type="term" value="P:sensory perception of taste"/>
    <property type="evidence" value="ECO:0007669"/>
    <property type="project" value="InterPro"/>
</dbReference>
<dbReference type="GO" id="GO:0030425">
    <property type="term" value="C:dendrite"/>
    <property type="evidence" value="ECO:0007669"/>
    <property type="project" value="TreeGrafter"/>
</dbReference>
<evidence type="ECO:0000256" key="6">
    <source>
        <dbReference type="ARBA" id="ARBA00023170"/>
    </source>
</evidence>
<evidence type="ECO:0000256" key="4">
    <source>
        <dbReference type="ARBA" id="ARBA00022989"/>
    </source>
</evidence>
<dbReference type="AlphaFoldDB" id="A0A857NA97"/>
<protein>
    <submittedName>
        <fullName evidence="9">Gustatory receptor 9</fullName>
    </submittedName>
</protein>
<evidence type="ECO:0000256" key="7">
    <source>
        <dbReference type="ARBA" id="ARBA00023224"/>
    </source>
</evidence>
<sequence>MHTSLLNTVLLINSAFGVPLLVITATCLLHLIATPYFVIIEIYGKRDQLLLTTQCLWCILHVGRIFVIVQPCYTVSEESKKTASIVSKLLSLDWEPEVRKQLKMFSLQLLHRPFELSACGHFSLNRSLITSIAGAVTTYLVILIQFQKGDETVQAGNSCKQ</sequence>
<evidence type="ECO:0000256" key="8">
    <source>
        <dbReference type="SAM" id="Phobius"/>
    </source>
</evidence>
<evidence type="ECO:0000256" key="1">
    <source>
        <dbReference type="ARBA" id="ARBA00004651"/>
    </source>
</evidence>
<proteinExistence type="evidence at transcript level"/>
<evidence type="ECO:0000256" key="5">
    <source>
        <dbReference type="ARBA" id="ARBA00023136"/>
    </source>
</evidence>
<dbReference type="GO" id="GO:0007165">
    <property type="term" value="P:signal transduction"/>
    <property type="evidence" value="ECO:0007669"/>
    <property type="project" value="UniProtKB-KW"/>
</dbReference>
<accession>A0A857NA97</accession>
<dbReference type="PANTHER" id="PTHR21143:SF123">
    <property type="entry name" value="GUSTATORY RECEPTOR FOR SUGAR TASTE 43A-RELATED"/>
    <property type="match status" value="1"/>
</dbReference>
<keyword evidence="7" id="KW-0807">Transducer</keyword>
<dbReference type="InterPro" id="IPR013604">
    <property type="entry name" value="7TM_chemorcpt"/>
</dbReference>
<dbReference type="GO" id="GO:0043025">
    <property type="term" value="C:neuronal cell body"/>
    <property type="evidence" value="ECO:0007669"/>
    <property type="project" value="TreeGrafter"/>
</dbReference>
<feature type="transmembrane region" description="Helical" evidence="8">
    <location>
        <begin position="12"/>
        <end position="37"/>
    </location>
</feature>
<reference evidence="9" key="1">
    <citation type="submission" date="2019-04" db="EMBL/GenBank/DDBJ databases">
        <authorList>
            <person name="Guo B."/>
            <person name="Lu P."/>
        </authorList>
    </citation>
    <scope>NUCLEOTIDE SEQUENCE</scope>
</reference>
<name>A0A857NA97_9HYME</name>
<evidence type="ECO:0000313" key="9">
    <source>
        <dbReference type="EMBL" id="QHN69215.1"/>
    </source>
</evidence>
<keyword evidence="5 8" id="KW-0472">Membrane</keyword>
<dbReference type="Pfam" id="PF08395">
    <property type="entry name" value="7tm_7"/>
    <property type="match status" value="1"/>
</dbReference>
<keyword evidence="6 9" id="KW-0675">Receptor</keyword>
<keyword evidence="4 8" id="KW-1133">Transmembrane helix</keyword>
<organism evidence="9">
    <name type="scientific">Sirex nitobei</name>
    <dbReference type="NCBI Taxonomy" id="1602346"/>
    <lineage>
        <taxon>Eukaryota</taxon>
        <taxon>Metazoa</taxon>
        <taxon>Ecdysozoa</taxon>
        <taxon>Arthropoda</taxon>
        <taxon>Hexapoda</taxon>
        <taxon>Insecta</taxon>
        <taxon>Pterygota</taxon>
        <taxon>Neoptera</taxon>
        <taxon>Endopterygota</taxon>
        <taxon>Hymenoptera</taxon>
        <taxon>Siricoidea</taxon>
        <taxon>Siricidae</taxon>
        <taxon>Sirex</taxon>
    </lineage>
</organism>
<dbReference type="EMBL" id="MK749118">
    <property type="protein sequence ID" value="QHN69215.1"/>
    <property type="molecule type" value="mRNA"/>
</dbReference>
<dbReference type="PANTHER" id="PTHR21143">
    <property type="entry name" value="INVERTEBRATE GUSTATORY RECEPTOR"/>
    <property type="match status" value="1"/>
</dbReference>
<evidence type="ECO:0000256" key="3">
    <source>
        <dbReference type="ARBA" id="ARBA00022692"/>
    </source>
</evidence>